<dbReference type="SMART" id="SM00881">
    <property type="entry name" value="CoA_binding"/>
    <property type="match status" value="1"/>
</dbReference>
<evidence type="ECO:0000259" key="1">
    <source>
        <dbReference type="SMART" id="SM00881"/>
    </source>
</evidence>
<comment type="caution">
    <text evidence="2">The sequence shown here is derived from an EMBL/GenBank/DDBJ whole genome shotgun (WGS) entry which is preliminary data.</text>
</comment>
<reference evidence="2" key="1">
    <citation type="submission" date="2023-06" db="EMBL/GenBank/DDBJ databases">
        <title>Genome-scale phylogeny and comparative genomics of the fungal order Sordariales.</title>
        <authorList>
            <consortium name="Lawrence Berkeley National Laboratory"/>
            <person name="Hensen N."/>
            <person name="Bonometti L."/>
            <person name="Westerberg I."/>
            <person name="Brannstrom I.O."/>
            <person name="Guillou S."/>
            <person name="Cros-Aarteil S."/>
            <person name="Calhoun S."/>
            <person name="Haridas S."/>
            <person name="Kuo A."/>
            <person name="Mondo S."/>
            <person name="Pangilinan J."/>
            <person name="Riley R."/>
            <person name="LaButti K."/>
            <person name="Andreopoulos B."/>
            <person name="Lipzen A."/>
            <person name="Chen C."/>
            <person name="Yanf M."/>
            <person name="Daum C."/>
            <person name="Ng V."/>
            <person name="Clum A."/>
            <person name="Steindorff A."/>
            <person name="Ohm R."/>
            <person name="Martin F."/>
            <person name="Silar P."/>
            <person name="Natvig D."/>
            <person name="Lalanne C."/>
            <person name="Gautier V."/>
            <person name="Ament-velasquez S.L."/>
            <person name="Kruys A."/>
            <person name="Hutchinson M.I."/>
            <person name="Powell A.J."/>
            <person name="Barry K."/>
            <person name="Miller A.N."/>
            <person name="Grigoriev I.V."/>
            <person name="Debuchy R."/>
            <person name="Gladieux P."/>
            <person name="Thoren M.H."/>
            <person name="Johannesson H."/>
        </authorList>
    </citation>
    <scope>NUCLEOTIDE SEQUENCE</scope>
    <source>
        <strain evidence="2">SMH3187-1</strain>
    </source>
</reference>
<dbReference type="Pfam" id="PF13380">
    <property type="entry name" value="CoA_binding_2"/>
    <property type="match status" value="1"/>
</dbReference>
<dbReference type="PANTHER" id="PTHR33303">
    <property type="entry name" value="CYTOPLASMIC PROTEIN-RELATED"/>
    <property type="match status" value="1"/>
</dbReference>
<dbReference type="InterPro" id="IPR036291">
    <property type="entry name" value="NAD(P)-bd_dom_sf"/>
</dbReference>
<dbReference type="EMBL" id="JAUKUD010000006">
    <property type="protein sequence ID" value="KAK0740360.1"/>
    <property type="molecule type" value="Genomic_DNA"/>
</dbReference>
<proteinExistence type="predicted"/>
<organism evidence="2 3">
    <name type="scientific">Schizothecium vesticola</name>
    <dbReference type="NCBI Taxonomy" id="314040"/>
    <lineage>
        <taxon>Eukaryota</taxon>
        <taxon>Fungi</taxon>
        <taxon>Dikarya</taxon>
        <taxon>Ascomycota</taxon>
        <taxon>Pezizomycotina</taxon>
        <taxon>Sordariomycetes</taxon>
        <taxon>Sordariomycetidae</taxon>
        <taxon>Sordariales</taxon>
        <taxon>Schizotheciaceae</taxon>
        <taxon>Schizothecium</taxon>
    </lineage>
</organism>
<name>A0AA40EJF0_9PEZI</name>
<dbReference type="Gene3D" id="3.40.50.720">
    <property type="entry name" value="NAD(P)-binding Rossmann-like Domain"/>
    <property type="match status" value="1"/>
</dbReference>
<feature type="domain" description="CoA-binding" evidence="1">
    <location>
        <begin position="77"/>
        <end position="174"/>
    </location>
</feature>
<evidence type="ECO:0000313" key="2">
    <source>
        <dbReference type="EMBL" id="KAK0740360.1"/>
    </source>
</evidence>
<dbReference type="SUPFAM" id="SSF51735">
    <property type="entry name" value="NAD(P)-binding Rossmann-fold domains"/>
    <property type="match status" value="1"/>
</dbReference>
<dbReference type="AlphaFoldDB" id="A0AA40EJF0"/>
<gene>
    <name evidence="2" type="ORF">B0T18DRAFT_417794</name>
</gene>
<dbReference type="InterPro" id="IPR003781">
    <property type="entry name" value="CoA-bd"/>
</dbReference>
<dbReference type="Proteomes" id="UP001172155">
    <property type="component" value="Unassembled WGS sequence"/>
</dbReference>
<dbReference type="PANTHER" id="PTHR33303:SF2">
    <property type="entry name" value="COA-BINDING DOMAIN-CONTAINING PROTEIN"/>
    <property type="match status" value="1"/>
</dbReference>
<evidence type="ECO:0000313" key="3">
    <source>
        <dbReference type="Proteomes" id="UP001172155"/>
    </source>
</evidence>
<keyword evidence="3" id="KW-1185">Reference proteome</keyword>
<sequence>MSSPRFRGIVTLLHTRPFPARGFASPHLSPSPAPLPSRAPLSNIVTLTLTSTSPSHRRHFTSTPATMAATEATLRKFFQSPQYAVVGASTNTQKYGFKVFRWYVDHNLPVTPVNPTSKSIPVAGVEYPTVASLSELEKPTETGISFITPPPVTLKTLKEAKELGVPAVFLQPGTFNDEVLSFAEENFNAVVVGDGGWGGEGWCVLVDGERGLKAAGKL</sequence>
<protein>
    <submittedName>
        <fullName evidence="2">CoA binding domain-containing protein</fullName>
    </submittedName>
</protein>
<accession>A0AA40EJF0</accession>